<evidence type="ECO:0000313" key="3">
    <source>
        <dbReference type="Proteomes" id="UP000015453"/>
    </source>
</evidence>
<comment type="caution">
    <text evidence="2">The sequence shown here is derived from an EMBL/GenBank/DDBJ whole genome shotgun (WGS) entry which is preliminary data.</text>
</comment>
<accession>S8CWK6</accession>
<dbReference type="Pfam" id="PF06708">
    <property type="entry name" value="DUF1195"/>
    <property type="match status" value="1"/>
</dbReference>
<evidence type="ECO:0000313" key="2">
    <source>
        <dbReference type="EMBL" id="EPS71215.1"/>
    </source>
</evidence>
<dbReference type="InterPro" id="IPR010608">
    <property type="entry name" value="DUF1195"/>
</dbReference>
<dbReference type="AlphaFoldDB" id="S8CWK6"/>
<dbReference type="PANTHER" id="PTHR34358">
    <property type="entry name" value="OS03G0411600 PROTEIN"/>
    <property type="match status" value="1"/>
</dbReference>
<feature type="non-terminal residue" evidence="2">
    <location>
        <position position="1"/>
    </location>
</feature>
<proteinExistence type="predicted"/>
<organism evidence="2 3">
    <name type="scientific">Genlisea aurea</name>
    <dbReference type="NCBI Taxonomy" id="192259"/>
    <lineage>
        <taxon>Eukaryota</taxon>
        <taxon>Viridiplantae</taxon>
        <taxon>Streptophyta</taxon>
        <taxon>Embryophyta</taxon>
        <taxon>Tracheophyta</taxon>
        <taxon>Spermatophyta</taxon>
        <taxon>Magnoliopsida</taxon>
        <taxon>eudicotyledons</taxon>
        <taxon>Gunneridae</taxon>
        <taxon>Pentapetalae</taxon>
        <taxon>asterids</taxon>
        <taxon>lamiids</taxon>
        <taxon>Lamiales</taxon>
        <taxon>Lentibulariaceae</taxon>
        <taxon>Genlisea</taxon>
    </lineage>
</organism>
<feature type="transmembrane region" description="Helical" evidence="1">
    <location>
        <begin position="6"/>
        <end position="26"/>
    </location>
</feature>
<gene>
    <name evidence="2" type="ORF">M569_03548</name>
</gene>
<keyword evidence="1" id="KW-0812">Transmembrane</keyword>
<keyword evidence="3" id="KW-1185">Reference proteome</keyword>
<dbReference type="EMBL" id="AUSU01001350">
    <property type="protein sequence ID" value="EPS71215.1"/>
    <property type="molecule type" value="Genomic_DNA"/>
</dbReference>
<feature type="non-terminal residue" evidence="2">
    <location>
        <position position="108"/>
    </location>
</feature>
<keyword evidence="1" id="KW-0472">Membrane</keyword>
<sequence length="108" mass="12207">GTHKLWAFIAIISLASCSMLTASITLKWSPLDLKQQKDFLDADLDLLDLEERVKMVMQMWDTYQQHAATTARLSSFWREAFGAAYQQLASDVSAVRDAAFVEIAQMSF</sequence>
<protein>
    <submittedName>
        <fullName evidence="2">Uncharacterized protein</fullName>
    </submittedName>
</protein>
<dbReference type="OrthoDB" id="2020737at2759"/>
<reference evidence="2 3" key="1">
    <citation type="journal article" date="2013" name="BMC Genomics">
        <title>The miniature genome of a carnivorous plant Genlisea aurea contains a low number of genes and short non-coding sequences.</title>
        <authorList>
            <person name="Leushkin E.V."/>
            <person name="Sutormin R.A."/>
            <person name="Nabieva E.R."/>
            <person name="Penin A.A."/>
            <person name="Kondrashov A.S."/>
            <person name="Logacheva M.D."/>
        </authorList>
    </citation>
    <scope>NUCLEOTIDE SEQUENCE [LARGE SCALE GENOMIC DNA]</scope>
</reference>
<dbReference type="PANTHER" id="PTHR34358:SF2">
    <property type="entry name" value="OS03G0411600 PROTEIN"/>
    <property type="match status" value="1"/>
</dbReference>
<evidence type="ECO:0000256" key="1">
    <source>
        <dbReference type="SAM" id="Phobius"/>
    </source>
</evidence>
<name>S8CWK6_9LAMI</name>
<dbReference type="Proteomes" id="UP000015453">
    <property type="component" value="Unassembled WGS sequence"/>
</dbReference>
<keyword evidence="1" id="KW-1133">Transmembrane helix</keyword>